<dbReference type="PANTHER" id="PTHR11669:SF0">
    <property type="entry name" value="PROTEIN STICHEL-LIKE 2"/>
    <property type="match status" value="1"/>
</dbReference>
<dbReference type="InterPro" id="IPR003593">
    <property type="entry name" value="AAA+_ATPase"/>
</dbReference>
<accession>D6GTJ7</accession>
<dbReference type="GO" id="GO:0003887">
    <property type="term" value="F:DNA-directed DNA polymerase activity"/>
    <property type="evidence" value="ECO:0007669"/>
    <property type="project" value="UniProtKB-KW"/>
</dbReference>
<dbReference type="PRINTS" id="PR00300">
    <property type="entry name" value="CLPPROTEASEA"/>
</dbReference>
<evidence type="ECO:0000313" key="11">
    <source>
        <dbReference type="Proteomes" id="UP000007468"/>
    </source>
</evidence>
<comment type="similarity">
    <text evidence="1">Belongs to the DnaX/STICHEL family.</text>
</comment>
<dbReference type="GO" id="GO:0009360">
    <property type="term" value="C:DNA polymerase III complex"/>
    <property type="evidence" value="ECO:0007669"/>
    <property type="project" value="InterPro"/>
</dbReference>
<dbReference type="Gene3D" id="1.10.8.60">
    <property type="match status" value="1"/>
</dbReference>
<evidence type="ECO:0000313" key="10">
    <source>
        <dbReference type="EMBL" id="EFE27804.1"/>
    </source>
</evidence>
<dbReference type="InterPro" id="IPR001270">
    <property type="entry name" value="ClpA/B"/>
</dbReference>
<evidence type="ECO:0000256" key="3">
    <source>
        <dbReference type="ARBA" id="ARBA00022723"/>
    </source>
</evidence>
<evidence type="ECO:0000256" key="7">
    <source>
        <dbReference type="ARBA" id="ARBA00022932"/>
    </source>
</evidence>
<dbReference type="Proteomes" id="UP000007468">
    <property type="component" value="Chromosome"/>
</dbReference>
<dbReference type="eggNOG" id="COG2812">
    <property type="taxonomic scope" value="Bacteria"/>
</dbReference>
<keyword evidence="5" id="KW-0862">Zinc</keyword>
<dbReference type="PANTHER" id="PTHR11669">
    <property type="entry name" value="REPLICATION FACTOR C / DNA POLYMERASE III GAMMA-TAU SUBUNIT"/>
    <property type="match status" value="1"/>
</dbReference>
<dbReference type="InterPro" id="IPR050238">
    <property type="entry name" value="DNA_Rep/Repair_Clamp_Loader"/>
</dbReference>
<evidence type="ECO:0000256" key="2">
    <source>
        <dbReference type="ARBA" id="ARBA00012417"/>
    </source>
</evidence>
<dbReference type="InterPro" id="IPR008921">
    <property type="entry name" value="DNA_pol3_clamp-load_cplx_C"/>
</dbReference>
<gene>
    <name evidence="10" type="primary">dnaX</name>
    <name evidence="10" type="ordered locus">HMPREF0389_01435</name>
</gene>
<sequence>MHQALYRVYRPKTFDDIVGQEHITSVLKNQVAEDTVNHAYLFCGPRGTGKTSTAKVLARAVNCTGEIKPCYQCKSCEQSSLDIIEMDAASNNSVDNIRDIRDNIVFMPSVSRYKVYIIDEVHMLSQGAFNALLKTLEEPPSHVIFILATTEPQKIPATVLSRCQRFDFKKIDDSILTQQLEKVLLQEGKEFEADAVQCIVQKSDGGMRDALSLLDKVMNLSKLTKQEVIQALGEVQEETYLAFIQFMKDKNIPELLSLIEQLNQNGLDMKQFVVDLLYYLKESLLKMWSEEEKEQLDKVFQSVEVSDVVRWIEKMAFILNEMKYSSVPATILEVETIRFLEMPCEMTADVQDLILLQKELVRLRERVQMLEQKLQVGALRSAFAQREECDEEVKKEEQHLISSCDVKELPEQLSAQEQDKVDDINNRFSEIYELLKQRHEASKKALLQEGRVVRFVGQQIYIAYDRAYEFHKNRIDTSETVQLLSQIFSDCLQETVKVNFLFKDEMKNISEEQKEDIVDVLKQEFPDIPLEVE</sequence>
<dbReference type="EMBL" id="CP002390">
    <property type="protein sequence ID" value="EFE27804.1"/>
    <property type="molecule type" value="Genomic_DNA"/>
</dbReference>
<keyword evidence="10" id="KW-0548">Nucleotidyltransferase</keyword>
<dbReference type="SMART" id="SM00382">
    <property type="entry name" value="AAA"/>
    <property type="match status" value="1"/>
</dbReference>
<name>D6GTJ7_FILAD</name>
<evidence type="ECO:0000256" key="1">
    <source>
        <dbReference type="ARBA" id="ARBA00006360"/>
    </source>
</evidence>
<dbReference type="EC" id="2.7.7.7" evidence="2"/>
<dbReference type="SUPFAM" id="SSF48019">
    <property type="entry name" value="post-AAA+ oligomerization domain-like"/>
    <property type="match status" value="1"/>
</dbReference>
<dbReference type="NCBIfam" id="TIGR02397">
    <property type="entry name" value="dnaX_nterm"/>
    <property type="match status" value="1"/>
</dbReference>
<keyword evidence="3" id="KW-0479">Metal-binding</keyword>
<dbReference type="GO" id="GO:0046872">
    <property type="term" value="F:metal ion binding"/>
    <property type="evidence" value="ECO:0007669"/>
    <property type="project" value="UniProtKB-KW"/>
</dbReference>
<dbReference type="OrthoDB" id="9810148at2"/>
<feature type="domain" description="AAA+ ATPase" evidence="9">
    <location>
        <begin position="36"/>
        <end position="172"/>
    </location>
</feature>
<keyword evidence="4" id="KW-0547">Nucleotide-binding</keyword>
<organism evidence="10 11">
    <name type="scientific">Filifactor alocis (strain ATCC 35896 / CCUG 47790 / D40 B5)</name>
    <name type="common">Fusobacterium alocis</name>
    <dbReference type="NCBI Taxonomy" id="546269"/>
    <lineage>
        <taxon>Bacteria</taxon>
        <taxon>Bacillati</taxon>
        <taxon>Bacillota</taxon>
        <taxon>Clostridia</taxon>
        <taxon>Peptostreptococcales</taxon>
        <taxon>Filifactoraceae</taxon>
        <taxon>Filifactor</taxon>
    </lineage>
</organism>
<keyword evidence="11" id="KW-1185">Reference proteome</keyword>
<evidence type="ECO:0000256" key="8">
    <source>
        <dbReference type="ARBA" id="ARBA00049244"/>
    </source>
</evidence>
<dbReference type="SUPFAM" id="SSF52540">
    <property type="entry name" value="P-loop containing nucleoside triphosphate hydrolases"/>
    <property type="match status" value="1"/>
</dbReference>
<dbReference type="Pfam" id="PF13177">
    <property type="entry name" value="DNA_pol3_delta2"/>
    <property type="match status" value="1"/>
</dbReference>
<dbReference type="GO" id="GO:0003677">
    <property type="term" value="F:DNA binding"/>
    <property type="evidence" value="ECO:0007669"/>
    <property type="project" value="InterPro"/>
</dbReference>
<comment type="catalytic activity">
    <reaction evidence="8">
        <text>DNA(n) + a 2'-deoxyribonucleoside 5'-triphosphate = DNA(n+1) + diphosphate</text>
        <dbReference type="Rhea" id="RHEA:22508"/>
        <dbReference type="Rhea" id="RHEA-COMP:17339"/>
        <dbReference type="Rhea" id="RHEA-COMP:17340"/>
        <dbReference type="ChEBI" id="CHEBI:33019"/>
        <dbReference type="ChEBI" id="CHEBI:61560"/>
        <dbReference type="ChEBI" id="CHEBI:173112"/>
        <dbReference type="EC" id="2.7.7.7"/>
    </reaction>
</comment>
<keyword evidence="10" id="KW-0808">Transferase</keyword>
<dbReference type="CDD" id="cd00009">
    <property type="entry name" value="AAA"/>
    <property type="match status" value="1"/>
</dbReference>
<dbReference type="InterPro" id="IPR027417">
    <property type="entry name" value="P-loop_NTPase"/>
</dbReference>
<reference evidence="11" key="1">
    <citation type="submission" date="2010-12" db="EMBL/GenBank/DDBJ databases">
        <title>The genome sequence of Filifactor alocis strain ATCC 35896.</title>
        <authorList>
            <consortium name="The Broad Institute Genome Sequencing Platform"/>
            <person name="Ward D."/>
            <person name="Earl A."/>
            <person name="Feldgarden M."/>
            <person name="Young S.K."/>
            <person name="Gargeya S."/>
            <person name="Zeng Q."/>
            <person name="Alvarado L."/>
            <person name="Berlin A."/>
            <person name="Bochicchio J."/>
            <person name="Chapman S.B."/>
            <person name="Chen Z."/>
            <person name="Freedman E."/>
            <person name="Gellesch M."/>
            <person name="Goldberg J."/>
            <person name="Griggs A."/>
            <person name="Gujja S."/>
            <person name="Heilman E."/>
            <person name="Heiman D."/>
            <person name="Howarth C."/>
            <person name="Mehta T."/>
            <person name="Neiman D."/>
            <person name="Pearson M."/>
            <person name="Roberts A."/>
            <person name="Saif S."/>
            <person name="Shea T."/>
            <person name="Shenoy N."/>
            <person name="Sisk P."/>
            <person name="Stolte C."/>
            <person name="Sykes S."/>
            <person name="White J."/>
            <person name="Yandava C."/>
            <person name="Izard J."/>
            <person name="Blanton J.M."/>
            <person name="Baranova O.V."/>
            <person name="Tanner A.C."/>
            <person name="Dewhirst F.E."/>
            <person name="Haas B."/>
            <person name="Nusbaum C."/>
            <person name="Birren B."/>
        </authorList>
    </citation>
    <scope>NUCLEOTIDE SEQUENCE [LARGE SCALE GENOMIC DNA]</scope>
    <source>
        <strain evidence="11">ATCC 35896 / D40 B5</strain>
    </source>
</reference>
<dbReference type="Gene3D" id="1.20.272.10">
    <property type="match status" value="1"/>
</dbReference>
<evidence type="ECO:0000256" key="6">
    <source>
        <dbReference type="ARBA" id="ARBA00022840"/>
    </source>
</evidence>
<proteinExistence type="inferred from homology"/>
<keyword evidence="6" id="KW-0067">ATP-binding</keyword>
<evidence type="ECO:0000256" key="4">
    <source>
        <dbReference type="ARBA" id="ARBA00022741"/>
    </source>
</evidence>
<dbReference type="FunFam" id="3.40.50.300:FF:000014">
    <property type="entry name" value="DNA polymerase III subunit gamma/tau"/>
    <property type="match status" value="1"/>
</dbReference>
<dbReference type="KEGG" id="faa:HMPREF0389_01435"/>
<dbReference type="NCBIfam" id="NF004046">
    <property type="entry name" value="PRK05563.1"/>
    <property type="match status" value="1"/>
</dbReference>
<dbReference type="RefSeq" id="WP_014262505.1">
    <property type="nucleotide sequence ID" value="NC_016630.1"/>
</dbReference>
<dbReference type="PATRIC" id="fig|546269.5.peg.913"/>
<dbReference type="InterPro" id="IPR045085">
    <property type="entry name" value="HLD_clamp_pol_III_gamma_tau"/>
</dbReference>
<dbReference type="AlphaFoldDB" id="D6GTJ7"/>
<keyword evidence="7" id="KW-0239">DNA-directed DNA polymerase</keyword>
<dbReference type="Gene3D" id="3.40.50.300">
    <property type="entry name" value="P-loop containing nucleotide triphosphate hydrolases"/>
    <property type="match status" value="1"/>
</dbReference>
<evidence type="ECO:0000256" key="5">
    <source>
        <dbReference type="ARBA" id="ARBA00022833"/>
    </source>
</evidence>
<evidence type="ECO:0000259" key="9">
    <source>
        <dbReference type="SMART" id="SM00382"/>
    </source>
</evidence>
<dbReference type="GO" id="GO:0006261">
    <property type="term" value="P:DNA-templated DNA replication"/>
    <property type="evidence" value="ECO:0007669"/>
    <property type="project" value="TreeGrafter"/>
</dbReference>
<protein>
    <recommendedName>
        <fullName evidence="2">DNA-directed DNA polymerase</fullName>
        <ecNumber evidence="2">2.7.7.7</ecNumber>
    </recommendedName>
</protein>
<dbReference type="STRING" id="546269.HMPREF0389_01435"/>
<dbReference type="GO" id="GO:0005524">
    <property type="term" value="F:ATP binding"/>
    <property type="evidence" value="ECO:0007669"/>
    <property type="project" value="UniProtKB-KW"/>
</dbReference>
<dbReference type="Pfam" id="PF22608">
    <property type="entry name" value="DNAX_ATPase_lid"/>
    <property type="match status" value="1"/>
</dbReference>
<dbReference type="InterPro" id="IPR012763">
    <property type="entry name" value="DNA_pol_III_sug/sutau_N"/>
</dbReference>